<dbReference type="AlphaFoldDB" id="A0A3B0YKD4"/>
<dbReference type="InterPro" id="IPR025311">
    <property type="entry name" value="DUF4166"/>
</dbReference>
<accession>A0A3B0YKD4</accession>
<protein>
    <recommendedName>
        <fullName evidence="1">DUF4166 domain-containing protein</fullName>
    </recommendedName>
</protein>
<evidence type="ECO:0000259" key="1">
    <source>
        <dbReference type="Pfam" id="PF13761"/>
    </source>
</evidence>
<dbReference type="EMBL" id="UOFN01000051">
    <property type="protein sequence ID" value="VAW75752.1"/>
    <property type="molecule type" value="Genomic_DNA"/>
</dbReference>
<evidence type="ECO:0000313" key="2">
    <source>
        <dbReference type="EMBL" id="VAW75752.1"/>
    </source>
</evidence>
<name>A0A3B0YKD4_9ZZZZ</name>
<sequence length="207" mass="24367">MTEHSAPHTDPIFRSIFGKQWDLLPQVMKKHYANRPYSTDKVTVEGELDVICRSYMKLLRPFYRILGSVPAVTEYRVPVTVSFDSSFDTNAFHFNRTFHFRNRNPYSFRSRMVQTRGNEVTEIMRFGICWRMRYLWGNGKVTLQHKGYALNVFGYFIPLPITFILGRGDAEETPVDDDHFDMNVKITHPWFGEVYSYAGRFRVIKSL</sequence>
<feature type="domain" description="DUF4166" evidence="1">
    <location>
        <begin position="24"/>
        <end position="201"/>
    </location>
</feature>
<reference evidence="2" key="1">
    <citation type="submission" date="2018-06" db="EMBL/GenBank/DDBJ databases">
        <authorList>
            <person name="Zhirakovskaya E."/>
        </authorList>
    </citation>
    <scope>NUCLEOTIDE SEQUENCE</scope>
</reference>
<gene>
    <name evidence="2" type="ORF">MNBD_GAMMA15-2465</name>
</gene>
<organism evidence="2">
    <name type="scientific">hydrothermal vent metagenome</name>
    <dbReference type="NCBI Taxonomy" id="652676"/>
    <lineage>
        <taxon>unclassified sequences</taxon>
        <taxon>metagenomes</taxon>
        <taxon>ecological metagenomes</taxon>
    </lineage>
</organism>
<proteinExistence type="predicted"/>
<dbReference type="Pfam" id="PF13761">
    <property type="entry name" value="DUF4166"/>
    <property type="match status" value="1"/>
</dbReference>